<gene>
    <name evidence="1" type="ORF">MM415B01643_0005</name>
</gene>
<dbReference type="AlphaFoldDB" id="A0A6M3IIT5"/>
<name>A0A6M3IIT5_9ZZZZ</name>
<organism evidence="1">
    <name type="scientific">viral metagenome</name>
    <dbReference type="NCBI Taxonomy" id="1070528"/>
    <lineage>
        <taxon>unclassified sequences</taxon>
        <taxon>metagenomes</taxon>
        <taxon>organismal metagenomes</taxon>
    </lineage>
</organism>
<reference evidence="1" key="1">
    <citation type="submission" date="2020-03" db="EMBL/GenBank/DDBJ databases">
        <title>The deep terrestrial virosphere.</title>
        <authorList>
            <person name="Holmfeldt K."/>
            <person name="Nilsson E."/>
            <person name="Simone D."/>
            <person name="Lopez-Fernandez M."/>
            <person name="Wu X."/>
            <person name="de Brujin I."/>
            <person name="Lundin D."/>
            <person name="Andersson A."/>
            <person name="Bertilsson S."/>
            <person name="Dopson M."/>
        </authorList>
    </citation>
    <scope>NUCLEOTIDE SEQUENCE</scope>
    <source>
        <strain evidence="1">MM415B01643</strain>
    </source>
</reference>
<sequence length="148" mass="15878">MFQYNVLSRTNLTGDIYGNDLKTARRKLTAAEIKALFTTPIELIPAPGAGFITWIAHTVAFLDYSTAAFTGDHDLIITDASGVEVTAEIPYAMYQNTADVLHDIANVNNTTRVLDEAISISAETADPGGATAASTLTLTIFYMTIKAT</sequence>
<dbReference type="EMBL" id="MT141272">
    <property type="protein sequence ID" value="QJA57409.1"/>
    <property type="molecule type" value="Genomic_DNA"/>
</dbReference>
<proteinExistence type="predicted"/>
<evidence type="ECO:0000313" key="1">
    <source>
        <dbReference type="EMBL" id="QJA57409.1"/>
    </source>
</evidence>
<protein>
    <submittedName>
        <fullName evidence="1">Uncharacterized protein</fullName>
    </submittedName>
</protein>
<accession>A0A6M3IIT5</accession>